<proteinExistence type="predicted"/>
<dbReference type="Proteomes" id="UP001107558">
    <property type="component" value="Chromosome 3"/>
</dbReference>
<accession>A0A9J6BN13</accession>
<dbReference type="SUPFAM" id="SSF57667">
    <property type="entry name" value="beta-beta-alpha zinc fingers"/>
    <property type="match status" value="1"/>
</dbReference>
<evidence type="ECO:0000256" key="6">
    <source>
        <dbReference type="SAM" id="Coils"/>
    </source>
</evidence>
<evidence type="ECO:0000313" key="10">
    <source>
        <dbReference type="Proteomes" id="UP001107558"/>
    </source>
</evidence>
<feature type="region of interest" description="Disordered" evidence="7">
    <location>
        <begin position="332"/>
        <end position="368"/>
    </location>
</feature>
<sequence length="576" mass="67936">MSLDEYYLNDESCPIDEEQFTIIFDRNEAREINNRLTNDLNEAKTQNEILKSQKLEIEEQINKISLRLAAAIEENKNLHKIIKQKDHKISEINQEFKKSKDEFNLQIKFVETQKEIRKFEFEEKIKKYSIKLKTVETENKKLHEQIGQKDLKIDKLNEEIVNLKNELKTLKQNREVKNEKEEEEKKENIVYECVEPTLVLNPFALCENTTIENDTNIVLQKTNEEFHLSLSDRVMIINELLASEVKTPEKQKKFKCFICDKVYHKKCILKRHLKSHEKEKDRVHRSGRHSGDKIQKVIKTKAVKLTKDIKCIKCNKIMKSVRGLKIHDTKAHSVVSKTPATNRKLRSSQKSNENAKKRNSNEDIPTWNQGQIQITPLRIEIPKGLAVKKFQKLSQNSHRETRARQTARNIKSLFENTPEKVQKAVKDSPKTSQKVVKVTKKIDRKSIKEIKKSGRPIKETRRVLRARLDKEEKKKVIHITMQKKIKDKKHECPTCEFETNSRKYFYLHVDKHDENRSKFKCNSCNYSTNLQIELNVHKHVHLENYSSLNKCHFCEYANADRNSVSKHMKIHTAKEL</sequence>
<feature type="domain" description="C2H2-type" evidence="8">
    <location>
        <begin position="549"/>
        <end position="576"/>
    </location>
</feature>
<evidence type="ECO:0000256" key="2">
    <source>
        <dbReference type="ARBA" id="ARBA00022737"/>
    </source>
</evidence>
<keyword evidence="6" id="KW-0175">Coiled coil</keyword>
<feature type="domain" description="C2H2-type" evidence="8">
    <location>
        <begin position="519"/>
        <end position="546"/>
    </location>
</feature>
<dbReference type="GO" id="GO:0008270">
    <property type="term" value="F:zinc ion binding"/>
    <property type="evidence" value="ECO:0007669"/>
    <property type="project" value="UniProtKB-KW"/>
</dbReference>
<dbReference type="PROSITE" id="PS00028">
    <property type="entry name" value="ZINC_FINGER_C2H2_1"/>
    <property type="match status" value="2"/>
</dbReference>
<feature type="domain" description="C2H2-type" evidence="8">
    <location>
        <begin position="254"/>
        <end position="281"/>
    </location>
</feature>
<evidence type="ECO:0000256" key="5">
    <source>
        <dbReference type="PROSITE-ProRule" id="PRU00042"/>
    </source>
</evidence>
<name>A0A9J6BN13_POLVA</name>
<keyword evidence="10" id="KW-1185">Reference proteome</keyword>
<dbReference type="PROSITE" id="PS50157">
    <property type="entry name" value="ZINC_FINGER_C2H2_2"/>
    <property type="match status" value="3"/>
</dbReference>
<dbReference type="Gene3D" id="3.30.160.60">
    <property type="entry name" value="Classic Zinc Finger"/>
    <property type="match status" value="2"/>
</dbReference>
<organism evidence="9 10">
    <name type="scientific">Polypedilum vanderplanki</name>
    <name type="common">Sleeping chironomid midge</name>
    <dbReference type="NCBI Taxonomy" id="319348"/>
    <lineage>
        <taxon>Eukaryota</taxon>
        <taxon>Metazoa</taxon>
        <taxon>Ecdysozoa</taxon>
        <taxon>Arthropoda</taxon>
        <taxon>Hexapoda</taxon>
        <taxon>Insecta</taxon>
        <taxon>Pterygota</taxon>
        <taxon>Neoptera</taxon>
        <taxon>Endopterygota</taxon>
        <taxon>Diptera</taxon>
        <taxon>Nematocera</taxon>
        <taxon>Chironomoidea</taxon>
        <taxon>Chironomidae</taxon>
        <taxon>Chironominae</taxon>
        <taxon>Polypedilum</taxon>
        <taxon>Polypedilum</taxon>
    </lineage>
</organism>
<dbReference type="EMBL" id="JADBJN010000003">
    <property type="protein sequence ID" value="KAG5671101.1"/>
    <property type="molecule type" value="Genomic_DNA"/>
</dbReference>
<evidence type="ECO:0000259" key="8">
    <source>
        <dbReference type="PROSITE" id="PS50157"/>
    </source>
</evidence>
<keyword evidence="2" id="KW-0677">Repeat</keyword>
<evidence type="ECO:0000313" key="9">
    <source>
        <dbReference type="EMBL" id="KAG5671101.1"/>
    </source>
</evidence>
<dbReference type="GO" id="GO:0000981">
    <property type="term" value="F:DNA-binding transcription factor activity, RNA polymerase II-specific"/>
    <property type="evidence" value="ECO:0007669"/>
    <property type="project" value="TreeGrafter"/>
</dbReference>
<evidence type="ECO:0000256" key="3">
    <source>
        <dbReference type="ARBA" id="ARBA00022771"/>
    </source>
</evidence>
<dbReference type="GO" id="GO:0005634">
    <property type="term" value="C:nucleus"/>
    <property type="evidence" value="ECO:0007669"/>
    <property type="project" value="TreeGrafter"/>
</dbReference>
<reference evidence="9" key="1">
    <citation type="submission" date="2021-03" db="EMBL/GenBank/DDBJ databases">
        <title>Chromosome level genome of the anhydrobiotic midge Polypedilum vanderplanki.</title>
        <authorList>
            <person name="Yoshida Y."/>
            <person name="Kikawada T."/>
            <person name="Gusev O."/>
        </authorList>
    </citation>
    <scope>NUCLEOTIDE SEQUENCE</scope>
    <source>
        <strain evidence="9">NIAS01</strain>
        <tissue evidence="9">Whole body or cell culture</tissue>
    </source>
</reference>
<dbReference type="PANTHER" id="PTHR24408:SF58">
    <property type="entry name" value="TRANSCRIPTION FACTOR (TFIIIA), PUTATIVE (AFU_ORTHOLOGUE AFUA_1G05150)-RELATED"/>
    <property type="match status" value="1"/>
</dbReference>
<dbReference type="InterPro" id="IPR036236">
    <property type="entry name" value="Znf_C2H2_sf"/>
</dbReference>
<comment type="caution">
    <text evidence="9">The sequence shown here is derived from an EMBL/GenBank/DDBJ whole genome shotgun (WGS) entry which is preliminary data.</text>
</comment>
<dbReference type="InterPro" id="IPR013087">
    <property type="entry name" value="Znf_C2H2_type"/>
</dbReference>
<dbReference type="AlphaFoldDB" id="A0A9J6BN13"/>
<evidence type="ECO:0000256" key="4">
    <source>
        <dbReference type="ARBA" id="ARBA00022833"/>
    </source>
</evidence>
<protein>
    <recommendedName>
        <fullName evidence="8">C2H2-type domain-containing protein</fullName>
    </recommendedName>
</protein>
<feature type="coiled-coil region" evidence="6">
    <location>
        <begin position="26"/>
        <end position="187"/>
    </location>
</feature>
<dbReference type="SMART" id="SM00355">
    <property type="entry name" value="ZnF_C2H2"/>
    <property type="match status" value="5"/>
</dbReference>
<keyword evidence="4" id="KW-0862">Zinc</keyword>
<gene>
    <name evidence="9" type="ORF">PVAND_001315</name>
</gene>
<keyword evidence="1" id="KW-0479">Metal-binding</keyword>
<dbReference type="PANTHER" id="PTHR24408">
    <property type="entry name" value="ZINC FINGER PROTEIN"/>
    <property type="match status" value="1"/>
</dbReference>
<dbReference type="GO" id="GO:0043565">
    <property type="term" value="F:sequence-specific DNA binding"/>
    <property type="evidence" value="ECO:0007669"/>
    <property type="project" value="TreeGrafter"/>
</dbReference>
<keyword evidence="3 5" id="KW-0863">Zinc-finger</keyword>
<evidence type="ECO:0000256" key="1">
    <source>
        <dbReference type="ARBA" id="ARBA00022723"/>
    </source>
</evidence>
<evidence type="ECO:0000256" key="7">
    <source>
        <dbReference type="SAM" id="MobiDB-lite"/>
    </source>
</evidence>